<dbReference type="EC" id="2.1.1.222" evidence="4"/>
<dbReference type="EMBL" id="JBHSDK010000012">
    <property type="protein sequence ID" value="MFC4335225.1"/>
    <property type="molecule type" value="Genomic_DNA"/>
</dbReference>
<dbReference type="GO" id="GO:0032259">
    <property type="term" value="P:methylation"/>
    <property type="evidence" value="ECO:0007669"/>
    <property type="project" value="UniProtKB-KW"/>
</dbReference>
<reference evidence="5" key="1">
    <citation type="journal article" date="2019" name="Int. J. Syst. Evol. Microbiol.">
        <title>The Global Catalogue of Microorganisms (GCM) 10K type strain sequencing project: providing services to taxonomists for standard genome sequencing and annotation.</title>
        <authorList>
            <consortium name="The Broad Institute Genomics Platform"/>
            <consortium name="The Broad Institute Genome Sequencing Center for Infectious Disease"/>
            <person name="Wu L."/>
            <person name="Ma J."/>
        </authorList>
    </citation>
    <scope>NUCLEOTIDE SEQUENCE [LARGE SCALE GENOMIC DNA]</scope>
    <source>
        <strain evidence="5">IBRC-M 10908</strain>
    </source>
</reference>
<dbReference type="InterPro" id="IPR029063">
    <property type="entry name" value="SAM-dependent_MTases_sf"/>
</dbReference>
<dbReference type="EC" id="2.1.1.64" evidence="4"/>
<dbReference type="InterPro" id="IPR041698">
    <property type="entry name" value="Methyltransf_25"/>
</dbReference>
<proteinExistence type="predicted"/>
<sequence>MSVPNSPAFWNRLANREVPEGELIPERWELCQYPGVGPGAEILGDIGGRRVLELGCGDGSNLLALARQGAECVGVDFAGDQLNRAKQRPGAEDILWVERDAADFLIDQPDESWDFIVSIFGALEFSDPFRILPQVRRALKPDGALVFATADSHWLWQRDLVPELVDSELLWPTRTITGLAAWTAILHEQRMQVVWNRGVGPSEQISAHIIWAERGGRPPLSQVLDDIPRGRGETTVAPC</sequence>
<dbReference type="Proteomes" id="UP001595823">
    <property type="component" value="Unassembled WGS sequence"/>
</dbReference>
<dbReference type="SUPFAM" id="SSF53335">
    <property type="entry name" value="S-adenosyl-L-methionine-dependent methyltransferases"/>
    <property type="match status" value="1"/>
</dbReference>
<evidence type="ECO:0000259" key="3">
    <source>
        <dbReference type="Pfam" id="PF13649"/>
    </source>
</evidence>
<evidence type="ECO:0000256" key="2">
    <source>
        <dbReference type="ARBA" id="ARBA00022679"/>
    </source>
</evidence>
<dbReference type="GO" id="GO:0061542">
    <property type="term" value="F:3-demethylubiquinol 3-O-methyltransferase activity"/>
    <property type="evidence" value="ECO:0007669"/>
    <property type="project" value="UniProtKB-EC"/>
</dbReference>
<dbReference type="RefSeq" id="WP_380619713.1">
    <property type="nucleotide sequence ID" value="NZ_JBHSDK010000012.1"/>
</dbReference>
<dbReference type="GO" id="GO:0102208">
    <property type="term" value="F:2-polyprenyl-6-hydroxyphenol methylase activity"/>
    <property type="evidence" value="ECO:0007669"/>
    <property type="project" value="UniProtKB-EC"/>
</dbReference>
<keyword evidence="2 4" id="KW-0808">Transferase</keyword>
<dbReference type="CDD" id="cd02440">
    <property type="entry name" value="AdoMet_MTases"/>
    <property type="match status" value="1"/>
</dbReference>
<dbReference type="PANTHER" id="PTHR43861:SF1">
    <property type="entry name" value="TRANS-ACONITATE 2-METHYLTRANSFERASE"/>
    <property type="match status" value="1"/>
</dbReference>
<gene>
    <name evidence="4" type="ORF">ACFPET_08445</name>
</gene>
<evidence type="ECO:0000313" key="5">
    <source>
        <dbReference type="Proteomes" id="UP001595823"/>
    </source>
</evidence>
<feature type="domain" description="Methyltransferase" evidence="3">
    <location>
        <begin position="51"/>
        <end position="143"/>
    </location>
</feature>
<keyword evidence="1 4" id="KW-0489">Methyltransferase</keyword>
<comment type="caution">
    <text evidence="4">The sequence shown here is derived from an EMBL/GenBank/DDBJ whole genome shotgun (WGS) entry which is preliminary data.</text>
</comment>
<evidence type="ECO:0000256" key="1">
    <source>
        <dbReference type="ARBA" id="ARBA00022603"/>
    </source>
</evidence>
<evidence type="ECO:0000313" key="4">
    <source>
        <dbReference type="EMBL" id="MFC4335225.1"/>
    </source>
</evidence>
<keyword evidence="5" id="KW-1185">Reference proteome</keyword>
<organism evidence="4 5">
    <name type="scientific">Salininema proteolyticum</name>
    <dbReference type="NCBI Taxonomy" id="1607685"/>
    <lineage>
        <taxon>Bacteria</taxon>
        <taxon>Bacillati</taxon>
        <taxon>Actinomycetota</taxon>
        <taxon>Actinomycetes</taxon>
        <taxon>Glycomycetales</taxon>
        <taxon>Glycomycetaceae</taxon>
        <taxon>Salininema</taxon>
    </lineage>
</organism>
<accession>A0ABV8TXQ0</accession>
<protein>
    <submittedName>
        <fullName evidence="4">Class I SAM-dependent methyltransferase</fullName>
        <ecNumber evidence="4">2.1.1.222</ecNumber>
        <ecNumber evidence="4">2.1.1.64</ecNumber>
    </submittedName>
</protein>
<dbReference type="PANTHER" id="PTHR43861">
    <property type="entry name" value="TRANS-ACONITATE 2-METHYLTRANSFERASE-RELATED"/>
    <property type="match status" value="1"/>
</dbReference>
<dbReference type="Pfam" id="PF13649">
    <property type="entry name" value="Methyltransf_25"/>
    <property type="match status" value="1"/>
</dbReference>
<name>A0ABV8TXQ0_9ACTN</name>
<dbReference type="Gene3D" id="3.40.50.150">
    <property type="entry name" value="Vaccinia Virus protein VP39"/>
    <property type="match status" value="1"/>
</dbReference>